<keyword evidence="1" id="KW-0732">Signal</keyword>
<dbReference type="EMBL" id="BAABJE010000001">
    <property type="protein sequence ID" value="GAA4780528.1"/>
    <property type="molecule type" value="Genomic_DNA"/>
</dbReference>
<dbReference type="Proteomes" id="UP001499959">
    <property type="component" value="Unassembled WGS sequence"/>
</dbReference>
<proteinExistence type="predicted"/>
<gene>
    <name evidence="2" type="ORF">GCM10023307_00520</name>
</gene>
<protein>
    <recommendedName>
        <fullName evidence="4">DUF4440 domain-containing protein</fullName>
    </recommendedName>
</protein>
<name>A0ABP9AHU2_9GAMM</name>
<comment type="caution">
    <text evidence="2">The sequence shown here is derived from an EMBL/GenBank/DDBJ whole genome shotgun (WGS) entry which is preliminary data.</text>
</comment>
<evidence type="ECO:0000256" key="1">
    <source>
        <dbReference type="SAM" id="SignalP"/>
    </source>
</evidence>
<evidence type="ECO:0008006" key="4">
    <source>
        <dbReference type="Google" id="ProtNLM"/>
    </source>
</evidence>
<accession>A0ABP9AHU2</accession>
<feature type="chain" id="PRO_5046379075" description="DUF4440 domain-containing protein" evidence="1">
    <location>
        <begin position="16"/>
        <end position="185"/>
    </location>
</feature>
<keyword evidence="3" id="KW-1185">Reference proteome</keyword>
<organism evidence="2 3">
    <name type="scientific">Lysobacter hankyongensis</name>
    <dbReference type="NCBI Taxonomy" id="1176535"/>
    <lineage>
        <taxon>Bacteria</taxon>
        <taxon>Pseudomonadati</taxon>
        <taxon>Pseudomonadota</taxon>
        <taxon>Gammaproteobacteria</taxon>
        <taxon>Lysobacterales</taxon>
        <taxon>Lysobacteraceae</taxon>
        <taxon>Lysobacter</taxon>
    </lineage>
</organism>
<evidence type="ECO:0000313" key="3">
    <source>
        <dbReference type="Proteomes" id="UP001499959"/>
    </source>
</evidence>
<dbReference type="RefSeq" id="WP_345301272.1">
    <property type="nucleotide sequence ID" value="NZ_BAABJE010000001.1"/>
</dbReference>
<feature type="signal peptide" evidence="1">
    <location>
        <begin position="1"/>
        <end position="15"/>
    </location>
</feature>
<sequence>MTGLLVLLFAGPLAAADLTPEMSAEQVAAESYARMRAGDWQAAAETFDPAALKQFRDMMAPMLEGPVGEAMAGMFFGEGQRGGDLAKMSDGAFFAGFMRNVSGGVGARLEGQQILGAVPEGPDRQHLVTRATAEAMGVRMTQMEVVTLNRTSQGWRLALSGELEGMAQALRRASGAAPKPPASGP</sequence>
<reference evidence="3" key="1">
    <citation type="journal article" date="2019" name="Int. J. Syst. Evol. Microbiol.">
        <title>The Global Catalogue of Microorganisms (GCM) 10K type strain sequencing project: providing services to taxonomists for standard genome sequencing and annotation.</title>
        <authorList>
            <consortium name="The Broad Institute Genomics Platform"/>
            <consortium name="The Broad Institute Genome Sequencing Center for Infectious Disease"/>
            <person name="Wu L."/>
            <person name="Ma J."/>
        </authorList>
    </citation>
    <scope>NUCLEOTIDE SEQUENCE [LARGE SCALE GENOMIC DNA]</scope>
    <source>
        <strain evidence="3">JCM 18204</strain>
    </source>
</reference>
<evidence type="ECO:0000313" key="2">
    <source>
        <dbReference type="EMBL" id="GAA4780528.1"/>
    </source>
</evidence>